<keyword evidence="3" id="KW-1133">Transmembrane helix</keyword>
<dbReference type="PANTHER" id="PTHR43038:SF8">
    <property type="entry name" value="ABC-TYPE MULTIDRUG TRANSPORT SYSTEM, ATPASE COMPONENT"/>
    <property type="match status" value="1"/>
</dbReference>
<dbReference type="EMBL" id="BIFR01000002">
    <property type="protein sequence ID" value="GCE14894.1"/>
    <property type="molecule type" value="Genomic_DNA"/>
</dbReference>
<evidence type="ECO:0000256" key="3">
    <source>
        <dbReference type="SAM" id="Phobius"/>
    </source>
</evidence>
<reference evidence="6" key="1">
    <citation type="submission" date="2018-12" db="EMBL/GenBank/DDBJ databases">
        <title>Tengunoibacter tsumagoiensis gen. nov., sp. nov., Dictyobacter kobayashii sp. nov., D. alpinus sp. nov., and D. joshuensis sp. nov. and description of Dictyobacteraceae fam. nov. within the order Ktedonobacterales isolated from Tengu-no-mugimeshi.</title>
        <authorList>
            <person name="Wang C.M."/>
            <person name="Zheng Y."/>
            <person name="Sakai Y."/>
            <person name="Toyoda A."/>
            <person name="Minakuchi Y."/>
            <person name="Abe K."/>
            <person name="Yokota A."/>
            <person name="Yabe S."/>
        </authorList>
    </citation>
    <scope>NUCLEOTIDE SEQUENCE [LARGE SCALE GENOMIC DNA]</scope>
    <source>
        <strain evidence="6">Uno3</strain>
    </source>
</reference>
<protein>
    <recommendedName>
        <fullName evidence="4">ABC transporter domain-containing protein</fullName>
    </recommendedName>
</protein>
<dbReference type="InterPro" id="IPR003593">
    <property type="entry name" value="AAA+_ATPase"/>
</dbReference>
<evidence type="ECO:0000256" key="2">
    <source>
        <dbReference type="ARBA" id="ARBA00022840"/>
    </source>
</evidence>
<keyword evidence="1" id="KW-0547">Nucleotide-binding</keyword>
<evidence type="ECO:0000256" key="1">
    <source>
        <dbReference type="ARBA" id="ARBA00022741"/>
    </source>
</evidence>
<dbReference type="SUPFAM" id="SSF52540">
    <property type="entry name" value="P-loop containing nucleoside triphosphate hydrolases"/>
    <property type="match status" value="1"/>
</dbReference>
<dbReference type="GO" id="GO:0005524">
    <property type="term" value="F:ATP binding"/>
    <property type="evidence" value="ECO:0007669"/>
    <property type="project" value="UniProtKB-KW"/>
</dbReference>
<dbReference type="InterPro" id="IPR017871">
    <property type="entry name" value="ABC_transporter-like_CS"/>
</dbReference>
<keyword evidence="2" id="KW-0067">ATP-binding</keyword>
<dbReference type="InterPro" id="IPR027417">
    <property type="entry name" value="P-loop_NTPase"/>
</dbReference>
<accession>A0A402A6Y7</accession>
<dbReference type="Pfam" id="PF00005">
    <property type="entry name" value="ABC_tran"/>
    <property type="match status" value="1"/>
</dbReference>
<dbReference type="InterPro" id="IPR003439">
    <property type="entry name" value="ABC_transporter-like_ATP-bd"/>
</dbReference>
<keyword evidence="6" id="KW-1185">Reference proteome</keyword>
<dbReference type="SMART" id="SM00382">
    <property type="entry name" value="AAA"/>
    <property type="match status" value="1"/>
</dbReference>
<feature type="transmembrane region" description="Helical" evidence="3">
    <location>
        <begin position="54"/>
        <end position="75"/>
    </location>
</feature>
<keyword evidence="3" id="KW-0812">Transmembrane</keyword>
<evidence type="ECO:0000259" key="4">
    <source>
        <dbReference type="PROSITE" id="PS50893"/>
    </source>
</evidence>
<dbReference type="GO" id="GO:0016887">
    <property type="term" value="F:ATP hydrolysis activity"/>
    <property type="evidence" value="ECO:0007669"/>
    <property type="project" value="InterPro"/>
</dbReference>
<gene>
    <name evidence="5" type="ORF">KTT_47530</name>
</gene>
<name>A0A402A6Y7_9CHLR</name>
<dbReference type="OrthoDB" id="9804819at2"/>
<proteinExistence type="predicted"/>
<dbReference type="Proteomes" id="UP000287352">
    <property type="component" value="Unassembled WGS sequence"/>
</dbReference>
<feature type="domain" description="ABC transporter" evidence="4">
    <location>
        <begin position="218"/>
        <end position="448"/>
    </location>
</feature>
<keyword evidence="3" id="KW-0472">Membrane</keyword>
<organism evidence="5 6">
    <name type="scientific">Tengunoibacter tsumagoiensis</name>
    <dbReference type="NCBI Taxonomy" id="2014871"/>
    <lineage>
        <taxon>Bacteria</taxon>
        <taxon>Bacillati</taxon>
        <taxon>Chloroflexota</taxon>
        <taxon>Ktedonobacteria</taxon>
        <taxon>Ktedonobacterales</taxon>
        <taxon>Dictyobacteraceae</taxon>
        <taxon>Tengunoibacter</taxon>
    </lineage>
</organism>
<dbReference type="RefSeq" id="WP_126582422.1">
    <property type="nucleotide sequence ID" value="NZ_BIFR01000002.1"/>
</dbReference>
<evidence type="ECO:0000313" key="5">
    <source>
        <dbReference type="EMBL" id="GCE14894.1"/>
    </source>
</evidence>
<dbReference type="PANTHER" id="PTHR43038">
    <property type="entry name" value="ATP-BINDING CASSETTE, SUB-FAMILY H, MEMBER 1"/>
    <property type="match status" value="1"/>
</dbReference>
<evidence type="ECO:0000313" key="6">
    <source>
        <dbReference type="Proteomes" id="UP000287352"/>
    </source>
</evidence>
<dbReference type="PROSITE" id="PS00211">
    <property type="entry name" value="ABC_TRANSPORTER_1"/>
    <property type="match status" value="1"/>
</dbReference>
<dbReference type="AlphaFoldDB" id="A0A402A6Y7"/>
<dbReference type="PROSITE" id="PS50893">
    <property type="entry name" value="ABC_TRANSPORTER_2"/>
    <property type="match status" value="1"/>
</dbReference>
<comment type="caution">
    <text evidence="5">The sequence shown here is derived from an EMBL/GenBank/DDBJ whole genome shotgun (WGS) entry which is preliminary data.</text>
</comment>
<dbReference type="Gene3D" id="3.40.50.300">
    <property type="entry name" value="P-loop containing nucleotide triphosphate hydrolases"/>
    <property type="match status" value="1"/>
</dbReference>
<sequence length="460" mass="50722">MSRLTSTSAFSYAAQKGPYLSIWGAFFFVSLSEGMLVVLLILRFVPTTLLQTLTLLLMGCFLISMFGKLLCPLWTHHGLSTTELELHYGLDIHVKVPRSLIVSAQPVQEKMGPFSIPRYHAARQRISLAFAERGQILLCLKHPVALRLRGRVCLTNQILISLDDREAFLAALDLAHTHQEERAVPIEQALSTYARTEPSVQSVRRELPLIADDAPVALRAENLTRSYASFTAVDSLNLAVRQGEIYGFLGPNGAGKSTTIKMFVGLLKQTAGSAWVAGHDVWREPLQSKMALGYVADRALLYNRLSGREFLAFLGQLRGLPLKETEQKIASLLDLLELTDAAERLCGSYSFGMKRKLSLAGALLHEPKVLILDEPLNGLDPRSARRLKDLFMELAAGGTTIFLSTHDLTTAEEICQRIGILHRGHLLAEGSPAVLRDLASARDLESVFLSLTAQSQEVLL</sequence>
<feature type="transmembrane region" description="Helical" evidence="3">
    <location>
        <begin position="20"/>
        <end position="42"/>
    </location>
</feature>